<evidence type="ECO:0000256" key="2">
    <source>
        <dbReference type="ARBA" id="ARBA00012417"/>
    </source>
</evidence>
<evidence type="ECO:0000256" key="6">
    <source>
        <dbReference type="ARBA" id="ARBA00023109"/>
    </source>
</evidence>
<dbReference type="GO" id="GO:0000166">
    <property type="term" value="F:nucleotide binding"/>
    <property type="evidence" value="ECO:0007669"/>
    <property type="project" value="InterPro"/>
</dbReference>
<dbReference type="InterPro" id="IPR012337">
    <property type="entry name" value="RNaseH-like_sf"/>
</dbReference>
<dbReference type="EC" id="2.7.7.7" evidence="2"/>
<evidence type="ECO:0000256" key="8">
    <source>
        <dbReference type="ARBA" id="ARBA00049244"/>
    </source>
</evidence>
<sequence>MGKVNNVYLIENEGVNKLTDDSNTRQHEGIRKSLTYFEIKNLSSSALGDNELKFFQVPGIISVDMMKVIQRDHRLIGYKLDNVSANFITQKALRCVETGKNNDDENLDISIYTESTKALEKDSYIQIMVDDGYSSSPLCEGAKYKVIDIDGITETVYDENEKKNVTYSYQAIKTKISQKDTEQLREVLTNKLLRVYWTFAKDDMHHTLINKYFNEGDPKKIRQIAKYCIKDCKLVNLLLAKLEIIVNSVGMAKVCHVPLSYLFLRGQGVKIFSLVSKKCREKNFLIPVLRRNKKDNDGDDDNTYEGATVITPKPNVYLSPIGVLDYSSLYPNSMRERNLSPECYINDNKKDCNVNKYCQWNSSKNICYLALKKRELVDFINQVTEEFVQNELKASEILRRGEYFVSDIVDYNVFTERPGERIIMTSNVNLDRILSEIFGKENIPKIGKKRYKYDNIQNYEQMNIDNPLRDVNNWLVQNIIDNNNTVFRVFANTYYWLVHPYSESNMRNLGYYSILQTNLSNYYKSQVIDWLLSSENEKDIQKIIPYMKYNRVTDFITKISMDVTMMTNCIVELYVLSKIYETIIYIHDVSYNIIYAIHPKNGVIYDYKKNKQSFDSSKYQNYKKILDIRFHYISKNI</sequence>
<dbReference type="Pfam" id="PF00136">
    <property type="entry name" value="DNA_pol_B"/>
    <property type="match status" value="1"/>
</dbReference>
<reference evidence="10" key="1">
    <citation type="submission" date="2015-05" db="EMBL/GenBank/DDBJ databases">
        <authorList>
            <person name="Urmite Genomes U."/>
        </authorList>
    </citation>
    <scope>NUCLEOTIDE SEQUENCE</scope>
</reference>
<keyword evidence="7" id="KW-0238">DNA-binding</keyword>
<keyword evidence="5" id="KW-0239">DNA-directed DNA polymerase</keyword>
<dbReference type="EMBL" id="LN849782">
    <property type="protein sequence ID" value="CRK54680.1"/>
    <property type="molecule type" value="Genomic_DNA"/>
</dbReference>
<keyword evidence="6" id="KW-0235">DNA replication</keyword>
<dbReference type="PANTHER" id="PTHR10322:SF23">
    <property type="entry name" value="DNA POLYMERASE DELTA CATALYTIC SUBUNIT"/>
    <property type="match status" value="1"/>
</dbReference>
<name>A0A0H5CBI4_9VIRU</name>
<comment type="similarity">
    <text evidence="1">Belongs to the DNA polymerase type-B family.</text>
</comment>
<protein>
    <recommendedName>
        <fullName evidence="2">DNA-directed DNA polymerase</fullName>
        <ecNumber evidence="2">2.7.7.7</ecNumber>
    </recommendedName>
</protein>
<evidence type="ECO:0000256" key="7">
    <source>
        <dbReference type="ARBA" id="ARBA00023125"/>
    </source>
</evidence>
<evidence type="ECO:0000256" key="1">
    <source>
        <dbReference type="ARBA" id="ARBA00005755"/>
    </source>
</evidence>
<dbReference type="GO" id="GO:0039693">
    <property type="term" value="P:viral DNA genome replication"/>
    <property type="evidence" value="ECO:0007669"/>
    <property type="project" value="UniProtKB-KW"/>
</dbReference>
<dbReference type="InterPro" id="IPR006172">
    <property type="entry name" value="DNA-dir_DNA_pol_B"/>
</dbReference>
<dbReference type="PANTHER" id="PTHR10322">
    <property type="entry name" value="DNA POLYMERASE CATALYTIC SUBUNIT"/>
    <property type="match status" value="1"/>
</dbReference>
<dbReference type="GO" id="GO:0003887">
    <property type="term" value="F:DNA-directed DNA polymerase activity"/>
    <property type="evidence" value="ECO:0007669"/>
    <property type="project" value="UniProtKB-KW"/>
</dbReference>
<feature type="domain" description="DNA-directed DNA polymerase family B multifunctional" evidence="9">
    <location>
        <begin position="257"/>
        <end position="359"/>
    </location>
</feature>
<dbReference type="GO" id="GO:0045004">
    <property type="term" value="P:DNA replication proofreading"/>
    <property type="evidence" value="ECO:0007669"/>
    <property type="project" value="TreeGrafter"/>
</dbReference>
<keyword evidence="3" id="KW-0808">Transferase</keyword>
<feature type="non-terminal residue" evidence="10">
    <location>
        <position position="637"/>
    </location>
</feature>
<dbReference type="InterPro" id="IPR023211">
    <property type="entry name" value="DNA_pol_palm_dom_sf"/>
</dbReference>
<dbReference type="InterPro" id="IPR036397">
    <property type="entry name" value="RNaseH_sf"/>
</dbReference>
<dbReference type="SUPFAM" id="SSF56672">
    <property type="entry name" value="DNA/RNA polymerases"/>
    <property type="match status" value="1"/>
</dbReference>
<dbReference type="GO" id="GO:0003677">
    <property type="term" value="F:DNA binding"/>
    <property type="evidence" value="ECO:0007669"/>
    <property type="project" value="UniProtKB-KW"/>
</dbReference>
<dbReference type="Gene3D" id="3.90.1600.10">
    <property type="entry name" value="Palm domain of DNA polymerase"/>
    <property type="match status" value="1"/>
</dbReference>
<evidence type="ECO:0000256" key="3">
    <source>
        <dbReference type="ARBA" id="ARBA00022679"/>
    </source>
</evidence>
<evidence type="ECO:0000313" key="10">
    <source>
        <dbReference type="EMBL" id="CRK54680.1"/>
    </source>
</evidence>
<dbReference type="GO" id="GO:0008296">
    <property type="term" value="F:3'-5'-DNA exonuclease activity"/>
    <property type="evidence" value="ECO:0007669"/>
    <property type="project" value="TreeGrafter"/>
</dbReference>
<accession>A0A0H5CBI4</accession>
<dbReference type="GO" id="GO:0006297">
    <property type="term" value="P:nucleotide-excision repair, DNA gap filling"/>
    <property type="evidence" value="ECO:0007669"/>
    <property type="project" value="TreeGrafter"/>
</dbReference>
<proteinExistence type="inferred from homology"/>
<evidence type="ECO:0000256" key="5">
    <source>
        <dbReference type="ARBA" id="ARBA00022932"/>
    </source>
</evidence>
<dbReference type="InterPro" id="IPR050240">
    <property type="entry name" value="DNA_pol_type-B"/>
</dbReference>
<organism evidence="10">
    <name type="scientific">Megavirus sp. 'potager'</name>
    <dbReference type="NCBI Taxonomy" id="1686596"/>
    <lineage>
        <taxon>Viruses</taxon>
        <taxon>Varidnaviria</taxon>
        <taxon>Bamfordvirae</taxon>
        <taxon>Nucleocytoviricota</taxon>
        <taxon>Megaviricetes</taxon>
        <taxon>Imitervirales</taxon>
        <taxon>Mimiviridae</taxon>
        <taxon>Megamimivirinae</taxon>
        <taxon>Megavirus</taxon>
    </lineage>
</organism>
<reference evidence="10" key="2">
    <citation type="submission" date="2015-07" db="EMBL/GenBank/DDBJ databases">
        <title>Pumivire.</title>
        <authorList>
            <person name="Anthony Levasseur A.L."/>
            <person name="Meriem Bekliz M.B."/>
            <person name="Pierre Pontarotti P.P."/>
            <person name="Bernard La Scola B.L.S."/>
            <person name="Didier Raoult D.R."/>
        </authorList>
    </citation>
    <scope>NUCLEOTIDE SEQUENCE</scope>
</reference>
<dbReference type="InterPro" id="IPR043502">
    <property type="entry name" value="DNA/RNA_pol_sf"/>
</dbReference>
<feature type="non-terminal residue" evidence="10">
    <location>
        <position position="1"/>
    </location>
</feature>
<dbReference type="SUPFAM" id="SSF53098">
    <property type="entry name" value="Ribonuclease H-like"/>
    <property type="match status" value="1"/>
</dbReference>
<keyword evidence="6" id="KW-1194">Viral DNA replication</keyword>
<dbReference type="GO" id="GO:0006287">
    <property type="term" value="P:base-excision repair, gap-filling"/>
    <property type="evidence" value="ECO:0007669"/>
    <property type="project" value="TreeGrafter"/>
</dbReference>
<gene>
    <name evidence="10" type="primary">DNA polymerase</name>
</gene>
<dbReference type="Gene3D" id="3.30.420.10">
    <property type="entry name" value="Ribonuclease H-like superfamily/Ribonuclease H"/>
    <property type="match status" value="2"/>
</dbReference>
<comment type="catalytic activity">
    <reaction evidence="8">
        <text>DNA(n) + a 2'-deoxyribonucleoside 5'-triphosphate = DNA(n+1) + diphosphate</text>
        <dbReference type="Rhea" id="RHEA:22508"/>
        <dbReference type="Rhea" id="RHEA-COMP:17339"/>
        <dbReference type="Rhea" id="RHEA-COMP:17340"/>
        <dbReference type="ChEBI" id="CHEBI:33019"/>
        <dbReference type="ChEBI" id="CHEBI:61560"/>
        <dbReference type="ChEBI" id="CHEBI:173112"/>
        <dbReference type="EC" id="2.7.7.7"/>
    </reaction>
</comment>
<keyword evidence="4" id="KW-0548">Nucleotidyltransferase</keyword>
<evidence type="ECO:0000259" key="9">
    <source>
        <dbReference type="Pfam" id="PF00136"/>
    </source>
</evidence>
<dbReference type="SMART" id="SM00486">
    <property type="entry name" value="POLBc"/>
    <property type="match status" value="1"/>
</dbReference>
<evidence type="ECO:0000256" key="4">
    <source>
        <dbReference type="ARBA" id="ARBA00022695"/>
    </source>
</evidence>
<dbReference type="InterPro" id="IPR006134">
    <property type="entry name" value="DNA-dir_DNA_pol_B_multi_dom"/>
</dbReference>